<dbReference type="CDD" id="cd00090">
    <property type="entry name" value="HTH_ARSR"/>
    <property type="match status" value="1"/>
</dbReference>
<feature type="domain" description="HTH arsR-type" evidence="3">
    <location>
        <begin position="31"/>
        <end position="112"/>
    </location>
</feature>
<dbReference type="InterPro" id="IPR036390">
    <property type="entry name" value="WH_DNA-bd_sf"/>
</dbReference>
<feature type="compositionally biased region" description="Polar residues" evidence="1">
    <location>
        <begin position="1"/>
        <end position="11"/>
    </location>
</feature>
<dbReference type="SUPFAM" id="SSF46785">
    <property type="entry name" value="Winged helix' DNA-binding domain"/>
    <property type="match status" value="1"/>
</dbReference>
<dbReference type="InterPro" id="IPR036388">
    <property type="entry name" value="WH-like_DNA-bd_sf"/>
</dbReference>
<feature type="transmembrane region" description="Helical" evidence="2">
    <location>
        <begin position="317"/>
        <end position="335"/>
    </location>
</feature>
<evidence type="ECO:0000313" key="4">
    <source>
        <dbReference type="EMBL" id="MFC4357019.1"/>
    </source>
</evidence>
<evidence type="ECO:0000259" key="3">
    <source>
        <dbReference type="SMART" id="SM00418"/>
    </source>
</evidence>
<accession>A0ABD5P995</accession>
<sequence length="337" mass="33064">MADLLPSSSDVSGPETDEPRVVGVDSDAADDLLAALSSRTARRALTELHEEPATPARLAERVDTSLQNVQYHLGKLEDAGLVEVADTVYSEKGREMKVYAPADRALVVVAGREEETTGLKATLKRLLGSVGVLGIASLLVDRLLSPGGFWPFAAGGGASGGSDGDAAPTDGLGDESAGGSGGESADGGSAGGVDTGADLSETTGTRTTGAQTTAADGADGAGTTAESTATSAETATTAADGAQTTEAAEATRTATETAATTAVDTTSGAAADTTASGAADTTAAETTTTAVRTAAEAASGGATEPTTVVSTLATSPGLLFFLGGLTALLLVVLLARR</sequence>
<dbReference type="AlphaFoldDB" id="A0ABD5P995"/>
<keyword evidence="2" id="KW-0472">Membrane</keyword>
<feature type="region of interest" description="Disordered" evidence="1">
    <location>
        <begin position="1"/>
        <end position="26"/>
    </location>
</feature>
<evidence type="ECO:0000256" key="2">
    <source>
        <dbReference type="SAM" id="Phobius"/>
    </source>
</evidence>
<proteinExistence type="predicted"/>
<name>A0ABD5P995_9EURY</name>
<gene>
    <name evidence="4" type="ORF">ACFO0N_03540</name>
</gene>
<dbReference type="SMART" id="SM00418">
    <property type="entry name" value="HTH_ARSR"/>
    <property type="match status" value="1"/>
</dbReference>
<dbReference type="RefSeq" id="WP_390208690.1">
    <property type="nucleotide sequence ID" value="NZ_JBHSDS010000003.1"/>
</dbReference>
<dbReference type="InterPro" id="IPR011991">
    <property type="entry name" value="ArsR-like_HTH"/>
</dbReference>
<dbReference type="Gene3D" id="1.10.10.10">
    <property type="entry name" value="Winged helix-like DNA-binding domain superfamily/Winged helix DNA-binding domain"/>
    <property type="match status" value="1"/>
</dbReference>
<dbReference type="Pfam" id="PF12840">
    <property type="entry name" value="HTH_20"/>
    <property type="match status" value="1"/>
</dbReference>
<feature type="compositionally biased region" description="Gly residues" evidence="1">
    <location>
        <begin position="176"/>
        <end position="194"/>
    </location>
</feature>
<dbReference type="EMBL" id="JBHSDS010000003">
    <property type="protein sequence ID" value="MFC4357019.1"/>
    <property type="molecule type" value="Genomic_DNA"/>
</dbReference>
<evidence type="ECO:0000313" key="5">
    <source>
        <dbReference type="Proteomes" id="UP001595921"/>
    </source>
</evidence>
<protein>
    <submittedName>
        <fullName evidence="4">ArsR/SmtB family transcription factor</fullName>
    </submittedName>
</protein>
<keyword evidence="2" id="KW-1133">Transmembrane helix</keyword>
<dbReference type="InterPro" id="IPR001845">
    <property type="entry name" value="HTH_ArsR_DNA-bd_dom"/>
</dbReference>
<reference evidence="4 5" key="1">
    <citation type="journal article" date="2019" name="Int. J. Syst. Evol. Microbiol.">
        <title>The Global Catalogue of Microorganisms (GCM) 10K type strain sequencing project: providing services to taxonomists for standard genome sequencing and annotation.</title>
        <authorList>
            <consortium name="The Broad Institute Genomics Platform"/>
            <consortium name="The Broad Institute Genome Sequencing Center for Infectious Disease"/>
            <person name="Wu L."/>
            <person name="Ma J."/>
        </authorList>
    </citation>
    <scope>NUCLEOTIDE SEQUENCE [LARGE SCALE GENOMIC DNA]</scope>
    <source>
        <strain evidence="4 5">CGMCC 1.12553</strain>
    </source>
</reference>
<keyword evidence="2" id="KW-0812">Transmembrane</keyword>
<comment type="caution">
    <text evidence="4">The sequence shown here is derived from an EMBL/GenBank/DDBJ whole genome shotgun (WGS) entry which is preliminary data.</text>
</comment>
<dbReference type="Proteomes" id="UP001595921">
    <property type="component" value="Unassembled WGS sequence"/>
</dbReference>
<organism evidence="4 5">
    <name type="scientific">Halobium salinum</name>
    <dbReference type="NCBI Taxonomy" id="1364940"/>
    <lineage>
        <taxon>Archaea</taxon>
        <taxon>Methanobacteriati</taxon>
        <taxon>Methanobacteriota</taxon>
        <taxon>Stenosarchaea group</taxon>
        <taxon>Halobacteria</taxon>
        <taxon>Halobacteriales</taxon>
        <taxon>Haloferacaceae</taxon>
        <taxon>Halobium</taxon>
    </lineage>
</organism>
<feature type="compositionally biased region" description="Low complexity" evidence="1">
    <location>
        <begin position="195"/>
        <end position="287"/>
    </location>
</feature>
<keyword evidence="5" id="KW-1185">Reference proteome</keyword>
<evidence type="ECO:0000256" key="1">
    <source>
        <dbReference type="SAM" id="MobiDB-lite"/>
    </source>
</evidence>
<feature type="region of interest" description="Disordered" evidence="1">
    <location>
        <begin position="158"/>
        <end position="287"/>
    </location>
</feature>
<feature type="compositionally biased region" description="Low complexity" evidence="1">
    <location>
        <begin position="164"/>
        <end position="175"/>
    </location>
</feature>